<proteinExistence type="predicted"/>
<dbReference type="STRING" id="28134.SAMN05444288_1341"/>
<reference evidence="2" key="1">
    <citation type="submission" date="2011-01" db="EMBL/GenBank/DDBJ databases">
        <authorList>
            <person name="Muzny D."/>
            <person name="Qin X."/>
            <person name="Buhay C."/>
            <person name="Dugan-Rocha S."/>
            <person name="Ding Y."/>
            <person name="Chen G."/>
            <person name="Hawes A."/>
            <person name="Holder M."/>
            <person name="Jhangiani S."/>
            <person name="Johnson A."/>
            <person name="Khan Z."/>
            <person name="Li Z."/>
            <person name="Liu W."/>
            <person name="Liu X."/>
            <person name="Perez L."/>
            <person name="Shen H."/>
            <person name="Wang Q."/>
            <person name="Watt J."/>
            <person name="Xi L."/>
            <person name="Xin Y."/>
            <person name="Zhou J."/>
            <person name="Deng J."/>
            <person name="Jiang H."/>
            <person name="Liu Y."/>
            <person name="Qu J."/>
            <person name="Song X.-Z."/>
            <person name="Zhang L."/>
            <person name="Villasana D."/>
            <person name="Johnson A."/>
            <person name="Liu J."/>
            <person name="Liyanage D."/>
            <person name="Lorensuhewa L."/>
            <person name="Robinson T."/>
            <person name="Song A."/>
            <person name="Song B.-B."/>
            <person name="Dinh H."/>
            <person name="Thornton R."/>
            <person name="Coyle M."/>
            <person name="Francisco L."/>
            <person name="Jackson L."/>
            <person name="Javaid M."/>
            <person name="Korchina V."/>
            <person name="Kovar C."/>
            <person name="Mata R."/>
            <person name="Mathew T."/>
            <person name="Ngo R."/>
            <person name="Nguyen L."/>
            <person name="Nguyen N."/>
            <person name="Okwuonu G."/>
            <person name="Ongeri F."/>
            <person name="Pham C."/>
            <person name="Simmons D."/>
            <person name="Wilczek-Boney K."/>
            <person name="Hale W."/>
            <person name="Jakkamsetti A."/>
            <person name="Pham P."/>
            <person name="Ruth R."/>
            <person name="San Lucas F."/>
            <person name="Warren J."/>
            <person name="Zhang J."/>
            <person name="Zhao Z."/>
            <person name="Zhou C."/>
            <person name="Zhu D."/>
            <person name="Lee S."/>
            <person name="Bess C."/>
            <person name="Blankenburg K."/>
            <person name="Forbes L."/>
            <person name="Fu Q."/>
            <person name="Gubbala S."/>
            <person name="Hirani K."/>
            <person name="Jayaseelan J.C."/>
            <person name="Lara F."/>
            <person name="Munidasa M."/>
            <person name="Palculict T."/>
            <person name="Patil S."/>
            <person name="Pu L.-L."/>
            <person name="Saada N."/>
            <person name="Tang L."/>
            <person name="Weissenberger G."/>
            <person name="Zhu Y."/>
            <person name="Hemphill L."/>
            <person name="Shang Y."/>
            <person name="Youmans B."/>
            <person name="Ayvaz T."/>
            <person name="Ross M."/>
            <person name="Santibanez J."/>
            <person name="Aqrawi P."/>
            <person name="Gross S."/>
            <person name="Joshi V."/>
            <person name="Fowler G."/>
            <person name="Nazareth L."/>
            <person name="Reid J."/>
            <person name="Worley K."/>
            <person name="Petrosino J."/>
            <person name="Highlander S."/>
            <person name="Gibbs R."/>
        </authorList>
    </citation>
    <scope>NUCLEOTIDE SEQUENCE [LARGE SCALE GENOMIC DNA]</scope>
    <source>
        <strain evidence="2">ATCC 33269</strain>
    </source>
</reference>
<dbReference type="InterPro" id="IPR045851">
    <property type="entry name" value="AMP-bd_C_sf"/>
</dbReference>
<dbReference type="SUPFAM" id="SSF56801">
    <property type="entry name" value="Acetyl-CoA synthetase-like"/>
    <property type="match status" value="1"/>
</dbReference>
<dbReference type="Gene3D" id="3.40.50.12780">
    <property type="entry name" value="N-terminal domain of ligase-like"/>
    <property type="match status" value="1"/>
</dbReference>
<dbReference type="GO" id="GO:0031956">
    <property type="term" value="F:medium-chain fatty acid-CoA ligase activity"/>
    <property type="evidence" value="ECO:0007669"/>
    <property type="project" value="TreeGrafter"/>
</dbReference>
<dbReference type="GO" id="GO:0006631">
    <property type="term" value="P:fatty acid metabolic process"/>
    <property type="evidence" value="ECO:0007669"/>
    <property type="project" value="TreeGrafter"/>
</dbReference>
<dbReference type="PROSITE" id="PS00455">
    <property type="entry name" value="AMP_BINDING"/>
    <property type="match status" value="1"/>
</dbReference>
<dbReference type="HOGENOM" id="CLU_062005_0_0_10"/>
<dbReference type="InterPro" id="IPR020845">
    <property type="entry name" value="AMP-binding_CS"/>
</dbReference>
<comment type="caution">
    <text evidence="2">The sequence shown here is derived from an EMBL/GenBank/DDBJ whole genome shotgun (WGS) entry which is preliminary data.</text>
</comment>
<dbReference type="eggNOG" id="COG0318">
    <property type="taxonomic scope" value="Bacteria"/>
</dbReference>
<feature type="domain" description="AMP-dependent synthetase/ligase" evidence="1">
    <location>
        <begin position="14"/>
        <end position="168"/>
    </location>
</feature>
<evidence type="ECO:0000313" key="2">
    <source>
        <dbReference type="EMBL" id="EFZ36784.1"/>
    </source>
</evidence>
<dbReference type="InterPro" id="IPR042099">
    <property type="entry name" value="ANL_N_sf"/>
</dbReference>
<keyword evidence="3" id="KW-1185">Reference proteome</keyword>
<dbReference type="InterPro" id="IPR000873">
    <property type="entry name" value="AMP-dep_synth/lig_dom"/>
</dbReference>
<protein>
    <recommendedName>
        <fullName evidence="1">AMP-dependent synthetase/ligase domain-containing protein</fullName>
    </recommendedName>
</protein>
<dbReference type="PANTHER" id="PTHR43201:SF32">
    <property type="entry name" value="2-SUCCINYLBENZOATE--COA LIGASE, CHLOROPLASTIC_PEROXISOMAL"/>
    <property type="match status" value="1"/>
</dbReference>
<accession>E7RR96</accession>
<name>E7RR96_9BACT</name>
<evidence type="ECO:0000313" key="3">
    <source>
        <dbReference type="Proteomes" id="UP000005580"/>
    </source>
</evidence>
<sequence length="328" mass="36590">MVLSEFLDEWNDRSATLLVHTSGSTGKPKPIRVEKKRMEESARITCSFLGLQPDDTALLCLPLDYIAGKMMVVRALTCGLKLIEVPPAGHPLACLVGKGRHIDFAAMVPMQVYNSLQVPEERKLLLTIRHLIIGGGAIDDAMEQQLRTFPNAVWSTYGMTETLSHIALRRLSGAEASLWYTPFESVRVGLNKDNCLVIDAPRVCNAVLTTNDVAEMAEDGRHFRIIGRKDNVIDSGGIKIQAEEVERLLRPYMPEPYLITKRHDGEFGEAVVLLVQSAGVERVREVCRRVLPKYWQPRCILSVSAIPMTQTGKPDRARAERMASRGEE</sequence>
<dbReference type="Proteomes" id="UP000005580">
    <property type="component" value="Unassembled WGS sequence"/>
</dbReference>
<dbReference type="PANTHER" id="PTHR43201">
    <property type="entry name" value="ACYL-COA SYNTHETASE"/>
    <property type="match status" value="1"/>
</dbReference>
<dbReference type="AlphaFoldDB" id="E7RR96"/>
<organism evidence="2 3">
    <name type="scientific">Hoylesella oralis ATCC 33269</name>
    <dbReference type="NCBI Taxonomy" id="873533"/>
    <lineage>
        <taxon>Bacteria</taxon>
        <taxon>Pseudomonadati</taxon>
        <taxon>Bacteroidota</taxon>
        <taxon>Bacteroidia</taxon>
        <taxon>Bacteroidales</taxon>
        <taxon>Prevotellaceae</taxon>
        <taxon>Hoylesella</taxon>
    </lineage>
</organism>
<dbReference type="Pfam" id="PF00501">
    <property type="entry name" value="AMP-binding"/>
    <property type="match status" value="1"/>
</dbReference>
<gene>
    <name evidence="2" type="ORF">HMPREF0663_11697</name>
</gene>
<dbReference type="Gene3D" id="3.30.300.30">
    <property type="match status" value="1"/>
</dbReference>
<dbReference type="EMBL" id="AEPE02000005">
    <property type="protein sequence ID" value="EFZ36784.1"/>
    <property type="molecule type" value="Genomic_DNA"/>
</dbReference>
<evidence type="ECO:0000259" key="1">
    <source>
        <dbReference type="Pfam" id="PF00501"/>
    </source>
</evidence>
<dbReference type="RefSeq" id="WP_004369862.1">
    <property type="nucleotide sequence ID" value="NZ_GL833119.1"/>
</dbReference>